<keyword evidence="1" id="KW-0547">Nucleotide-binding</keyword>
<gene>
    <name evidence="3" type="ORF">S01H1_10629</name>
</gene>
<dbReference type="PROSITE" id="PS51084">
    <property type="entry name" value="HIT_2"/>
    <property type="match status" value="1"/>
</dbReference>
<dbReference type="InterPro" id="IPR052908">
    <property type="entry name" value="AP-4-A_phosphorylase"/>
</dbReference>
<evidence type="ECO:0000313" key="3">
    <source>
        <dbReference type="EMBL" id="GAF73149.1"/>
    </source>
</evidence>
<dbReference type="InterPro" id="IPR036265">
    <property type="entry name" value="HIT-like_sf"/>
</dbReference>
<evidence type="ECO:0000259" key="2">
    <source>
        <dbReference type="PROSITE" id="PS51084"/>
    </source>
</evidence>
<comment type="caution">
    <text evidence="3">The sequence shown here is derived from an EMBL/GenBank/DDBJ whole genome shotgun (WGS) entry which is preliminary data.</text>
</comment>
<dbReference type="CDD" id="cd01275">
    <property type="entry name" value="FHIT"/>
    <property type="match status" value="1"/>
</dbReference>
<dbReference type="InterPro" id="IPR039383">
    <property type="entry name" value="FHIT"/>
</dbReference>
<proteinExistence type="predicted"/>
<dbReference type="PANTHER" id="PTHR42997">
    <property type="entry name" value="HIT FAMILY HYDROLASE"/>
    <property type="match status" value="1"/>
</dbReference>
<dbReference type="EMBL" id="BARS01005421">
    <property type="protein sequence ID" value="GAF73149.1"/>
    <property type="molecule type" value="Genomic_DNA"/>
</dbReference>
<dbReference type="GO" id="GO:0003824">
    <property type="term" value="F:catalytic activity"/>
    <property type="evidence" value="ECO:0007669"/>
    <property type="project" value="InterPro"/>
</dbReference>
<dbReference type="Pfam" id="PF01230">
    <property type="entry name" value="HIT"/>
    <property type="match status" value="1"/>
</dbReference>
<reference evidence="3" key="1">
    <citation type="journal article" date="2014" name="Front. Microbiol.">
        <title>High frequency of phylogenetically diverse reductive dehalogenase-homologous genes in deep subseafloor sedimentary metagenomes.</title>
        <authorList>
            <person name="Kawai M."/>
            <person name="Futagami T."/>
            <person name="Toyoda A."/>
            <person name="Takaki Y."/>
            <person name="Nishi S."/>
            <person name="Hori S."/>
            <person name="Arai W."/>
            <person name="Tsubouchi T."/>
            <person name="Morono Y."/>
            <person name="Uchiyama I."/>
            <person name="Ito T."/>
            <person name="Fujiyama A."/>
            <person name="Inagaki F."/>
            <person name="Takami H."/>
        </authorList>
    </citation>
    <scope>NUCLEOTIDE SEQUENCE</scope>
    <source>
        <strain evidence="3">Expedition CK06-06</strain>
    </source>
</reference>
<organism evidence="3">
    <name type="scientific">marine sediment metagenome</name>
    <dbReference type="NCBI Taxonomy" id="412755"/>
    <lineage>
        <taxon>unclassified sequences</taxon>
        <taxon>metagenomes</taxon>
        <taxon>ecological metagenomes</taxon>
    </lineage>
</organism>
<evidence type="ECO:0000256" key="1">
    <source>
        <dbReference type="ARBA" id="ARBA00022741"/>
    </source>
</evidence>
<dbReference type="PANTHER" id="PTHR42997:SF1">
    <property type="entry name" value="AP-4-A PHOSPHORYLASE"/>
    <property type="match status" value="1"/>
</dbReference>
<sequence>MQAIGKLDYVQGKTRPKVDCLLCSIKKNDERVVSLKIYEDDICFVVLNLYPFNPGHLMCVPNRHIAKYTELTKKELLHLNRTIQGLQLLLDDLYKPKGYNIGINQGSFAGGSIDHLHIHVVPRYGTELGFIDIVGKTRVLPEGLDSVKKK</sequence>
<name>X0RWF1_9ZZZZ</name>
<dbReference type="InterPro" id="IPR011146">
    <property type="entry name" value="HIT-like"/>
</dbReference>
<dbReference type="Gene3D" id="3.30.428.10">
    <property type="entry name" value="HIT-like"/>
    <property type="match status" value="1"/>
</dbReference>
<protein>
    <recommendedName>
        <fullName evidence="2">HIT domain-containing protein</fullName>
    </recommendedName>
</protein>
<accession>X0RWF1</accession>
<feature type="non-terminal residue" evidence="3">
    <location>
        <position position="150"/>
    </location>
</feature>
<dbReference type="SUPFAM" id="SSF54197">
    <property type="entry name" value="HIT-like"/>
    <property type="match status" value="1"/>
</dbReference>
<dbReference type="AlphaFoldDB" id="X0RWF1"/>
<feature type="domain" description="HIT" evidence="2">
    <location>
        <begin position="21"/>
        <end position="130"/>
    </location>
</feature>
<dbReference type="GO" id="GO:0000166">
    <property type="term" value="F:nucleotide binding"/>
    <property type="evidence" value="ECO:0007669"/>
    <property type="project" value="UniProtKB-KW"/>
</dbReference>